<dbReference type="RefSeq" id="XP_012655907.1">
    <property type="nucleotide sequence ID" value="XM_012800453.1"/>
</dbReference>
<dbReference type="InParanoid" id="W7X1R4"/>
<proteinExistence type="predicted"/>
<name>W7X1R4_TETTS</name>
<gene>
    <name evidence="2" type="ORF">TTHERM_001048148</name>
</gene>
<keyword evidence="1" id="KW-0175">Coiled coil</keyword>
<accession>W7X1R4</accession>
<evidence type="ECO:0000313" key="3">
    <source>
        <dbReference type="Proteomes" id="UP000009168"/>
    </source>
</evidence>
<evidence type="ECO:0000256" key="1">
    <source>
        <dbReference type="SAM" id="Coils"/>
    </source>
</evidence>
<sequence>MQILKQVQIQQLEMNQKNKQKVNILSDILQKISDKNCTLDYLVRILYQHKEIWSQQQVNKSSKINQQNSNLKYQQQPRNSLTLKFKQKQICSFQIKILNQENQNENQDLKFQPFSYEGKIFNVKNPFTGNRHLVIFIFRQQKFKISESPQQVGIAKTSEFYNSISVSTTAIKQILKIPSIQSVNEILAKIQLMKNNKINETASYLPLTLTLDSDQEISSCTNQNLQQRPIPKKKISNQMSQIKINNNLTILQQNILYLQSILQYEHQFIQSELLKEQIQIKIQKFQLQEFLDEIKGIISTQFFSYLQSFTIKSYDKEIFQQPSLKVKPLSIEQSKKSATQNSDLKLYLYTDLSILKYILIIICEKIIKANNFQKNQQLNLVVKDEDSNNISFIIQFSQIKRKVFIDNHLQQSLSLLGSKIGFEQQQKLQDLDSICLQTNHFSFSPRMKNNQTEINDEFKQELENQDELNEQINLIKFTISKDLSQQKKNLDAFILNNLRENKQEKTFQKCDNNNMLSQSQEIEGEIRPRQQSKYREQKLEYLVESLKFDQFETHFSGASEPFEVQNTEQQIRVKNPSIFYKIQKNNNNSLDYKITNIQTQNRLNSQEKSFKDVNQTKTVFIVLESLQSKDEIEANVQQKFNYFTNIYEFKTLIQCIQKLESEKIYPDIFIVDSKIFINSEYSLFEKLFKFIQTNCKNTLKFYIFNNELEEQDDLQQIFYKPQFTIIKYTQINSFLKEYQK</sequence>
<feature type="coiled-coil region" evidence="1">
    <location>
        <begin position="448"/>
        <end position="475"/>
    </location>
</feature>
<dbReference type="EMBL" id="GG662375">
    <property type="protein sequence ID" value="EWS71562.1"/>
    <property type="molecule type" value="Genomic_DNA"/>
</dbReference>
<keyword evidence="3" id="KW-1185">Reference proteome</keyword>
<dbReference type="Proteomes" id="UP000009168">
    <property type="component" value="Unassembled WGS sequence"/>
</dbReference>
<dbReference type="KEGG" id="tet:TTHERM_001048148"/>
<evidence type="ECO:0000313" key="2">
    <source>
        <dbReference type="EMBL" id="EWS71562.1"/>
    </source>
</evidence>
<protein>
    <submittedName>
        <fullName evidence="2">Uncharacterized protein</fullName>
    </submittedName>
</protein>
<reference evidence="3" key="1">
    <citation type="journal article" date="2006" name="PLoS Biol.">
        <title>Macronuclear genome sequence of the ciliate Tetrahymena thermophila, a model eukaryote.</title>
        <authorList>
            <person name="Eisen J.A."/>
            <person name="Coyne R.S."/>
            <person name="Wu M."/>
            <person name="Wu D."/>
            <person name="Thiagarajan M."/>
            <person name="Wortman J.R."/>
            <person name="Badger J.H."/>
            <person name="Ren Q."/>
            <person name="Amedeo P."/>
            <person name="Jones K.M."/>
            <person name="Tallon L.J."/>
            <person name="Delcher A.L."/>
            <person name="Salzberg S.L."/>
            <person name="Silva J.C."/>
            <person name="Haas B.J."/>
            <person name="Majoros W.H."/>
            <person name="Farzad M."/>
            <person name="Carlton J.M."/>
            <person name="Smith R.K. Jr."/>
            <person name="Garg J."/>
            <person name="Pearlman R.E."/>
            <person name="Karrer K.M."/>
            <person name="Sun L."/>
            <person name="Manning G."/>
            <person name="Elde N.C."/>
            <person name="Turkewitz A.P."/>
            <person name="Asai D.J."/>
            <person name="Wilkes D.E."/>
            <person name="Wang Y."/>
            <person name="Cai H."/>
            <person name="Collins K."/>
            <person name="Stewart B.A."/>
            <person name="Lee S.R."/>
            <person name="Wilamowska K."/>
            <person name="Weinberg Z."/>
            <person name="Ruzzo W.L."/>
            <person name="Wloga D."/>
            <person name="Gaertig J."/>
            <person name="Frankel J."/>
            <person name="Tsao C.-C."/>
            <person name="Gorovsky M.A."/>
            <person name="Keeling P.J."/>
            <person name="Waller R.F."/>
            <person name="Patron N.J."/>
            <person name="Cherry J.M."/>
            <person name="Stover N.A."/>
            <person name="Krieger C.J."/>
            <person name="del Toro C."/>
            <person name="Ryder H.F."/>
            <person name="Williamson S.C."/>
            <person name="Barbeau R.A."/>
            <person name="Hamilton E.P."/>
            <person name="Orias E."/>
        </authorList>
    </citation>
    <scope>NUCLEOTIDE SEQUENCE [LARGE SCALE GENOMIC DNA]</scope>
    <source>
        <strain evidence="3">SB210</strain>
    </source>
</reference>
<organism evidence="2 3">
    <name type="scientific">Tetrahymena thermophila (strain SB210)</name>
    <dbReference type="NCBI Taxonomy" id="312017"/>
    <lineage>
        <taxon>Eukaryota</taxon>
        <taxon>Sar</taxon>
        <taxon>Alveolata</taxon>
        <taxon>Ciliophora</taxon>
        <taxon>Intramacronucleata</taxon>
        <taxon>Oligohymenophorea</taxon>
        <taxon>Hymenostomatida</taxon>
        <taxon>Tetrahymenina</taxon>
        <taxon>Tetrahymenidae</taxon>
        <taxon>Tetrahymena</taxon>
    </lineage>
</organism>
<dbReference type="GeneID" id="24441545"/>
<dbReference type="AlphaFoldDB" id="W7X1R4"/>